<feature type="signal peptide" evidence="1">
    <location>
        <begin position="1"/>
        <end position="19"/>
    </location>
</feature>
<dbReference type="AlphaFoldDB" id="A0A0K8RK64"/>
<accession>A0A0K8RK64</accession>
<proteinExistence type="evidence at transcript level"/>
<organism evidence="2">
    <name type="scientific">Ixodes ricinus</name>
    <name type="common">Common tick</name>
    <name type="synonym">Acarus ricinus</name>
    <dbReference type="NCBI Taxonomy" id="34613"/>
    <lineage>
        <taxon>Eukaryota</taxon>
        <taxon>Metazoa</taxon>
        <taxon>Ecdysozoa</taxon>
        <taxon>Arthropoda</taxon>
        <taxon>Chelicerata</taxon>
        <taxon>Arachnida</taxon>
        <taxon>Acari</taxon>
        <taxon>Parasitiformes</taxon>
        <taxon>Ixodida</taxon>
        <taxon>Ixodoidea</taxon>
        <taxon>Ixodidae</taxon>
        <taxon>Ixodinae</taxon>
        <taxon>Ixodes</taxon>
    </lineage>
</organism>
<keyword evidence="1" id="KW-0732">Signal</keyword>
<sequence>MIVTGIFLLFAAVPLVSVAEDTTSAVPDECMKISLESFGAVNCQTSLTTMLGEWCSTIFSRRKEKGGWLGTVGKSGCKVCCVFKNENNTQFYQITKAPRSLPCGNGKFCKDGSCP</sequence>
<feature type="chain" id="PRO_5005518624" evidence="1">
    <location>
        <begin position="20"/>
        <end position="115"/>
    </location>
</feature>
<protein>
    <submittedName>
        <fullName evidence="2">Putative ixostatin</fullName>
    </submittedName>
</protein>
<evidence type="ECO:0000313" key="2">
    <source>
        <dbReference type="EMBL" id="JAA70934.1"/>
    </source>
</evidence>
<dbReference type="EMBL" id="GADI01002874">
    <property type="protein sequence ID" value="JAA70934.1"/>
    <property type="molecule type" value="mRNA"/>
</dbReference>
<evidence type="ECO:0000256" key="1">
    <source>
        <dbReference type="SAM" id="SignalP"/>
    </source>
</evidence>
<name>A0A0K8RK64_IXORI</name>
<reference evidence="2" key="1">
    <citation type="submission" date="2012-12" db="EMBL/GenBank/DDBJ databases">
        <title>Identification and characterization of a phenylalanine ammonia-lyase gene family in Isatis indigotica Fort.</title>
        <authorList>
            <person name="Liu Q."/>
            <person name="Chen J."/>
            <person name="Zhou X."/>
            <person name="Di P."/>
            <person name="Xiao Y."/>
            <person name="Xuan H."/>
            <person name="Zhang L."/>
            <person name="Chen W."/>
        </authorList>
    </citation>
    <scope>NUCLEOTIDE SEQUENCE</scope>
    <source>
        <tissue evidence="2">Salivary gland</tissue>
    </source>
</reference>